<reference evidence="2 3" key="1">
    <citation type="submission" date="2019-06" db="EMBL/GenBank/DDBJ databases">
        <title>Draft genomes of female and male turbot (Scophthalmus maximus).</title>
        <authorList>
            <person name="Xu H."/>
            <person name="Xu X.-W."/>
            <person name="Shao C."/>
            <person name="Chen S."/>
        </authorList>
    </citation>
    <scope>NUCLEOTIDE SEQUENCE [LARGE SCALE GENOMIC DNA]</scope>
    <source>
        <strain evidence="2">Ysfricsl-2016a</strain>
        <tissue evidence="2">Blood</tissue>
    </source>
</reference>
<proteinExistence type="predicted"/>
<dbReference type="AlphaFoldDB" id="A0A6A4RZT0"/>
<evidence type="ECO:0008006" key="4">
    <source>
        <dbReference type="Google" id="ProtNLM"/>
    </source>
</evidence>
<evidence type="ECO:0000313" key="2">
    <source>
        <dbReference type="EMBL" id="KAF0025779.1"/>
    </source>
</evidence>
<protein>
    <recommendedName>
        <fullName evidence="4">Secreted protein</fullName>
    </recommendedName>
</protein>
<dbReference type="Proteomes" id="UP000438429">
    <property type="component" value="Unassembled WGS sequence"/>
</dbReference>
<sequence length="84" mass="9807">MQISAALLLINFDCTVAVLFRDNKFDFEQIERKHLKDNTQLRVCRAPRLYGSSRRIGSKSGFFKLKLPILMSSTKQILQQKYLQ</sequence>
<gene>
    <name evidence="2" type="ORF">F2P81_022660</name>
</gene>
<organism evidence="2 3">
    <name type="scientific">Scophthalmus maximus</name>
    <name type="common">Turbot</name>
    <name type="synonym">Psetta maxima</name>
    <dbReference type="NCBI Taxonomy" id="52904"/>
    <lineage>
        <taxon>Eukaryota</taxon>
        <taxon>Metazoa</taxon>
        <taxon>Chordata</taxon>
        <taxon>Craniata</taxon>
        <taxon>Vertebrata</taxon>
        <taxon>Euteleostomi</taxon>
        <taxon>Actinopterygii</taxon>
        <taxon>Neopterygii</taxon>
        <taxon>Teleostei</taxon>
        <taxon>Neoteleostei</taxon>
        <taxon>Acanthomorphata</taxon>
        <taxon>Carangaria</taxon>
        <taxon>Pleuronectiformes</taxon>
        <taxon>Pleuronectoidei</taxon>
        <taxon>Scophthalmidae</taxon>
        <taxon>Scophthalmus</taxon>
    </lineage>
</organism>
<evidence type="ECO:0000313" key="3">
    <source>
        <dbReference type="Proteomes" id="UP000438429"/>
    </source>
</evidence>
<evidence type="ECO:0000256" key="1">
    <source>
        <dbReference type="SAM" id="SignalP"/>
    </source>
</evidence>
<feature type="signal peptide" evidence="1">
    <location>
        <begin position="1"/>
        <end position="17"/>
    </location>
</feature>
<dbReference type="EMBL" id="VEVO01000020">
    <property type="protein sequence ID" value="KAF0025779.1"/>
    <property type="molecule type" value="Genomic_DNA"/>
</dbReference>
<accession>A0A6A4RZT0</accession>
<comment type="caution">
    <text evidence="2">The sequence shown here is derived from an EMBL/GenBank/DDBJ whole genome shotgun (WGS) entry which is preliminary data.</text>
</comment>
<name>A0A6A4RZT0_SCOMX</name>
<feature type="chain" id="PRO_5025515180" description="Secreted protein" evidence="1">
    <location>
        <begin position="18"/>
        <end position="84"/>
    </location>
</feature>
<keyword evidence="1" id="KW-0732">Signal</keyword>